<keyword evidence="8" id="KW-0720">Serine protease</keyword>
<evidence type="ECO:0000256" key="5">
    <source>
        <dbReference type="ARBA" id="ARBA00022670"/>
    </source>
</evidence>
<comment type="subcellular location">
    <subcellularLocation>
        <location evidence="2">Membrane</location>
        <topology evidence="2">Multi-pass membrane protein</topology>
    </subcellularLocation>
</comment>
<dbReference type="InterPro" id="IPR018247">
    <property type="entry name" value="EF_Hand_1_Ca_BS"/>
</dbReference>
<accession>A0AAV7XI35</accession>
<comment type="catalytic activity">
    <reaction evidence="1">
        <text>Cleaves type-1 transmembrane domains using a catalytic dyad composed of serine and histidine that are contributed by different transmembrane domains.</text>
        <dbReference type="EC" id="3.4.21.105"/>
    </reaction>
</comment>
<feature type="domain" description="EF-hand" evidence="13">
    <location>
        <begin position="55"/>
        <end position="90"/>
    </location>
</feature>
<feature type="transmembrane region" description="Helical" evidence="12">
    <location>
        <begin position="303"/>
        <end position="321"/>
    </location>
</feature>
<dbReference type="EC" id="3.4.21.105" evidence="4"/>
<dbReference type="InterPro" id="IPR022764">
    <property type="entry name" value="Peptidase_S54_rhomboid_dom"/>
</dbReference>
<evidence type="ECO:0000256" key="9">
    <source>
        <dbReference type="ARBA" id="ARBA00022837"/>
    </source>
</evidence>
<keyword evidence="11 12" id="KW-0472">Membrane</keyword>
<evidence type="ECO:0000256" key="2">
    <source>
        <dbReference type="ARBA" id="ARBA00004141"/>
    </source>
</evidence>
<name>A0AAV7XI35_9NEOP</name>
<dbReference type="SUPFAM" id="SSF47473">
    <property type="entry name" value="EF-hand"/>
    <property type="match status" value="1"/>
</dbReference>
<evidence type="ECO:0000256" key="11">
    <source>
        <dbReference type="ARBA" id="ARBA00023136"/>
    </source>
</evidence>
<dbReference type="GO" id="GO:0016020">
    <property type="term" value="C:membrane"/>
    <property type="evidence" value="ECO:0007669"/>
    <property type="project" value="UniProtKB-SubCell"/>
</dbReference>
<keyword evidence="7" id="KW-0378">Hydrolase</keyword>
<proteinExistence type="inferred from homology"/>
<feature type="transmembrane region" description="Helical" evidence="12">
    <location>
        <begin position="216"/>
        <end position="236"/>
    </location>
</feature>
<evidence type="ECO:0000313" key="14">
    <source>
        <dbReference type="EMBL" id="KAJ1524359.1"/>
    </source>
</evidence>
<dbReference type="GO" id="GO:0004252">
    <property type="term" value="F:serine-type endopeptidase activity"/>
    <property type="evidence" value="ECO:0007669"/>
    <property type="project" value="InterPro"/>
</dbReference>
<dbReference type="PANTHER" id="PTHR45840:SF8">
    <property type="entry name" value="RHOMBOID PROTEASE"/>
    <property type="match status" value="1"/>
</dbReference>
<feature type="transmembrane region" description="Helical" evidence="12">
    <location>
        <begin position="242"/>
        <end position="263"/>
    </location>
</feature>
<evidence type="ECO:0000259" key="13">
    <source>
        <dbReference type="PROSITE" id="PS50222"/>
    </source>
</evidence>
<dbReference type="Pfam" id="PF13499">
    <property type="entry name" value="EF-hand_7"/>
    <property type="match status" value="1"/>
</dbReference>
<keyword evidence="10 12" id="KW-1133">Transmembrane helix</keyword>
<comment type="caution">
    <text evidence="14">The sequence shown here is derived from an EMBL/GenBank/DDBJ whole genome shotgun (WGS) entry which is preliminary data.</text>
</comment>
<dbReference type="PANTHER" id="PTHR45840">
    <property type="entry name" value="RHOMBOID-RELATED PROTEIN"/>
    <property type="match status" value="1"/>
</dbReference>
<comment type="similarity">
    <text evidence="3">Belongs to the peptidase S54 family.</text>
</comment>
<evidence type="ECO:0000256" key="1">
    <source>
        <dbReference type="ARBA" id="ARBA00000156"/>
    </source>
</evidence>
<dbReference type="SUPFAM" id="SSF144091">
    <property type="entry name" value="Rhomboid-like"/>
    <property type="match status" value="1"/>
</dbReference>
<dbReference type="InterPro" id="IPR051739">
    <property type="entry name" value="Rhomboid_IM_Serine_Proteases"/>
</dbReference>
<gene>
    <name evidence="14" type="ORF">ONE63_010861</name>
</gene>
<organism evidence="14 15">
    <name type="scientific">Megalurothrips usitatus</name>
    <name type="common">bean blossom thrips</name>
    <dbReference type="NCBI Taxonomy" id="439358"/>
    <lineage>
        <taxon>Eukaryota</taxon>
        <taxon>Metazoa</taxon>
        <taxon>Ecdysozoa</taxon>
        <taxon>Arthropoda</taxon>
        <taxon>Hexapoda</taxon>
        <taxon>Insecta</taxon>
        <taxon>Pterygota</taxon>
        <taxon>Neoptera</taxon>
        <taxon>Paraneoptera</taxon>
        <taxon>Thysanoptera</taxon>
        <taxon>Terebrantia</taxon>
        <taxon>Thripoidea</taxon>
        <taxon>Thripidae</taxon>
        <taxon>Megalurothrips</taxon>
    </lineage>
</organism>
<evidence type="ECO:0000256" key="3">
    <source>
        <dbReference type="ARBA" id="ARBA00009045"/>
    </source>
</evidence>
<dbReference type="CDD" id="cd00051">
    <property type="entry name" value="EFh"/>
    <property type="match status" value="1"/>
</dbReference>
<dbReference type="InterPro" id="IPR011992">
    <property type="entry name" value="EF-hand-dom_pair"/>
</dbReference>
<keyword evidence="6 12" id="KW-0812">Transmembrane</keyword>
<feature type="domain" description="EF-hand" evidence="13">
    <location>
        <begin position="17"/>
        <end position="52"/>
    </location>
</feature>
<dbReference type="FunFam" id="1.20.1540.10:FF:000007">
    <property type="entry name" value="Rhomboid like 2"/>
    <property type="match status" value="1"/>
</dbReference>
<evidence type="ECO:0000256" key="10">
    <source>
        <dbReference type="ARBA" id="ARBA00022989"/>
    </source>
</evidence>
<keyword evidence="15" id="KW-1185">Reference proteome</keyword>
<dbReference type="Pfam" id="PF01694">
    <property type="entry name" value="Rhomboid"/>
    <property type="match status" value="1"/>
</dbReference>
<feature type="transmembrane region" description="Helical" evidence="12">
    <location>
        <begin position="183"/>
        <end position="204"/>
    </location>
</feature>
<evidence type="ECO:0000256" key="7">
    <source>
        <dbReference type="ARBA" id="ARBA00022801"/>
    </source>
</evidence>
<dbReference type="PROSITE" id="PS50222">
    <property type="entry name" value="EF_HAND_2"/>
    <property type="match status" value="2"/>
</dbReference>
<evidence type="ECO:0000256" key="4">
    <source>
        <dbReference type="ARBA" id="ARBA00013039"/>
    </source>
</evidence>
<dbReference type="InterPro" id="IPR035952">
    <property type="entry name" value="Rhomboid-like_sf"/>
</dbReference>
<feature type="transmembrane region" description="Helical" evidence="12">
    <location>
        <begin position="333"/>
        <end position="354"/>
    </location>
</feature>
<dbReference type="Gene3D" id="1.20.1540.10">
    <property type="entry name" value="Rhomboid-like"/>
    <property type="match status" value="1"/>
</dbReference>
<keyword evidence="5" id="KW-0645">Protease</keyword>
<dbReference type="Proteomes" id="UP001075354">
    <property type="component" value="Chromosome 9"/>
</dbReference>
<dbReference type="InterPro" id="IPR002048">
    <property type="entry name" value="EF_hand_dom"/>
</dbReference>
<dbReference type="Gene3D" id="1.10.238.10">
    <property type="entry name" value="EF-hand"/>
    <property type="match status" value="1"/>
</dbReference>
<dbReference type="EMBL" id="JAPTSV010000009">
    <property type="protein sequence ID" value="KAJ1524359.1"/>
    <property type="molecule type" value="Genomic_DNA"/>
</dbReference>
<reference evidence="14" key="1">
    <citation type="submission" date="2022-12" db="EMBL/GenBank/DDBJ databases">
        <title>Chromosome-level genome assembly of the bean flower thrips Megalurothrips usitatus.</title>
        <authorList>
            <person name="Ma L."/>
            <person name="Liu Q."/>
            <person name="Li H."/>
            <person name="Cai W."/>
        </authorList>
    </citation>
    <scope>NUCLEOTIDE SEQUENCE</scope>
    <source>
        <strain evidence="14">Cailab_2022a</strain>
    </source>
</reference>
<evidence type="ECO:0000313" key="15">
    <source>
        <dbReference type="Proteomes" id="UP001075354"/>
    </source>
</evidence>
<dbReference type="GO" id="GO:0005509">
    <property type="term" value="F:calcium ion binding"/>
    <property type="evidence" value="ECO:0007669"/>
    <property type="project" value="InterPro"/>
</dbReference>
<sequence length="370" mass="42243">MASAGDVNDSTAINMGHLYPHWQMVFNKYDEDSDGRISLAEMKKVLKSNAFENDIPQRCIKRLLKRSDENKDGYIDYSEFLKMIQEPEVRSMFGQGVQRYIKRTIVPRRPPPSVQRAMDTTDYGEYEDEYTCNPPAVCMIIVSLLEIIAFLYDVIQNGRSSVNGPAAKLFIYNPRQREEAWRYFTYMFVHVGVFHLAVNLMVQVMLGIPLEMVHRWWRVLLIYLAGVVAGSLGTSVSDPNVYLAGASGGVYAIMTAHLATIIMNYREMQFAIYQLAFFVLLIVSDVGTAVYNRLNDVEDQVGYVAHLAGAIAGLLVGIQILRNLEIRSWERVIWWASIVLYFGLMTTAIVWNIVFPDYFPRPYQCYGVNC</sequence>
<evidence type="ECO:0000256" key="6">
    <source>
        <dbReference type="ARBA" id="ARBA00022692"/>
    </source>
</evidence>
<evidence type="ECO:0000256" key="12">
    <source>
        <dbReference type="SAM" id="Phobius"/>
    </source>
</evidence>
<evidence type="ECO:0000256" key="8">
    <source>
        <dbReference type="ARBA" id="ARBA00022825"/>
    </source>
</evidence>
<dbReference type="PROSITE" id="PS00018">
    <property type="entry name" value="EF_HAND_1"/>
    <property type="match status" value="2"/>
</dbReference>
<protein>
    <recommendedName>
        <fullName evidence="4">rhomboid protease</fullName>
        <ecNumber evidence="4">3.4.21.105</ecNumber>
    </recommendedName>
</protein>
<feature type="transmembrane region" description="Helical" evidence="12">
    <location>
        <begin position="270"/>
        <end position="291"/>
    </location>
</feature>
<dbReference type="GO" id="GO:0006508">
    <property type="term" value="P:proteolysis"/>
    <property type="evidence" value="ECO:0007669"/>
    <property type="project" value="UniProtKB-KW"/>
</dbReference>
<keyword evidence="9" id="KW-0106">Calcium</keyword>
<dbReference type="SMART" id="SM00054">
    <property type="entry name" value="EFh"/>
    <property type="match status" value="2"/>
</dbReference>
<dbReference type="AlphaFoldDB" id="A0AAV7XI35"/>